<keyword evidence="1" id="KW-0175">Coiled coil</keyword>
<dbReference type="Proteomes" id="UP000008637">
    <property type="component" value="Chromosome"/>
</dbReference>
<evidence type="ECO:0000313" key="3">
    <source>
        <dbReference type="Proteomes" id="UP000008637"/>
    </source>
</evidence>
<reference evidence="2 3" key="1">
    <citation type="journal article" date="2011" name="J. Bacteriol.">
        <title>Complete genome sequence of Mycoplasma haemofelis, a hemotropic mycoplasma.</title>
        <authorList>
            <person name="Barker E.N."/>
            <person name="Helps C.R."/>
            <person name="Peters I.R."/>
            <person name="Darby A.C."/>
            <person name="Radford A.D."/>
            <person name="Tasker S."/>
        </authorList>
    </citation>
    <scope>NUCLEOTIDE SEQUENCE [LARGE SCALE GENOMIC DNA]</scope>
    <source>
        <strain evidence="2 3">Langford 1</strain>
    </source>
</reference>
<accession>E8ZHP8</accession>
<protein>
    <submittedName>
        <fullName evidence="2">Uncharacterized protein</fullName>
    </submittedName>
</protein>
<dbReference type="KEGG" id="mha:HF1_06610"/>
<dbReference type="EMBL" id="FR773153">
    <property type="protein sequence ID" value="CBY92669.1"/>
    <property type="molecule type" value="Genomic_DNA"/>
</dbReference>
<keyword evidence="3" id="KW-1185">Reference proteome</keyword>
<evidence type="ECO:0000313" key="2">
    <source>
        <dbReference type="EMBL" id="CBY92669.1"/>
    </source>
</evidence>
<gene>
    <name evidence="2" type="ordered locus">HF1_06610</name>
</gene>
<name>E8ZHP8_MYCHL</name>
<dbReference type="AlphaFoldDB" id="E8ZHP8"/>
<sequence length="166" mass="18097">MHTLLNALGDSFSLVGSLFGTWDTSGESKLLLLWEVLQKEEFPTFLNSVSKLASKNPSLLSELKGGDIPDILNAFKQDSSYVIETLNKLSTEETQPVTRDKLMSSLKLQSLMGKAEAASARAKRLLQAGGEGNREAIEAAKKELQEIIASLSALLKSQQQENDTVD</sequence>
<feature type="coiled-coil region" evidence="1">
    <location>
        <begin position="108"/>
        <end position="161"/>
    </location>
</feature>
<proteinExistence type="predicted"/>
<evidence type="ECO:0000256" key="1">
    <source>
        <dbReference type="SAM" id="Coils"/>
    </source>
</evidence>
<dbReference type="HOGENOM" id="CLU_136160_0_0_14"/>
<organism evidence="2 3">
    <name type="scientific">Mycoplasma haemofelis (strain Langford 1)</name>
    <name type="common">Haemobartonella felis</name>
    <dbReference type="NCBI Taxonomy" id="941640"/>
    <lineage>
        <taxon>Bacteria</taxon>
        <taxon>Bacillati</taxon>
        <taxon>Mycoplasmatota</taxon>
        <taxon>Mollicutes</taxon>
        <taxon>Mycoplasmataceae</taxon>
        <taxon>Mycoplasma</taxon>
    </lineage>
</organism>